<feature type="transmembrane region" description="Helical" evidence="10">
    <location>
        <begin position="6"/>
        <end position="26"/>
    </location>
</feature>
<keyword evidence="6 10" id="KW-1133">Transmembrane helix</keyword>
<evidence type="ECO:0000256" key="2">
    <source>
        <dbReference type="ARBA" id="ARBA00022448"/>
    </source>
</evidence>
<dbReference type="SUPFAM" id="SSF90002">
    <property type="entry name" value="Hypothetical protein YjiA, C-terminal domain"/>
    <property type="match status" value="1"/>
</dbReference>
<keyword evidence="3" id="KW-0592">Phosphate transport</keyword>
<feature type="compositionally biased region" description="Acidic residues" evidence="9">
    <location>
        <begin position="1025"/>
        <end position="1042"/>
    </location>
</feature>
<dbReference type="InterPro" id="IPR011629">
    <property type="entry name" value="CobW-like_C"/>
</dbReference>
<evidence type="ECO:0000256" key="8">
    <source>
        <dbReference type="ARBA" id="ARBA00023186"/>
    </source>
</evidence>
<feature type="domain" description="CobW C-terminal" evidence="11">
    <location>
        <begin position="815"/>
        <end position="992"/>
    </location>
</feature>
<protein>
    <submittedName>
        <fullName evidence="12">Phosphate transporter family-domain-containing protein</fullName>
    </submittedName>
</protein>
<keyword evidence="2" id="KW-0813">Transport</keyword>
<feature type="compositionally biased region" description="Basic and acidic residues" evidence="9">
    <location>
        <begin position="305"/>
        <end position="323"/>
    </location>
</feature>
<evidence type="ECO:0000313" key="12">
    <source>
        <dbReference type="EMBL" id="KAL2817904.1"/>
    </source>
</evidence>
<reference evidence="12 13" key="1">
    <citation type="submission" date="2024-07" db="EMBL/GenBank/DDBJ databases">
        <title>Section-level genome sequencing and comparative genomics of Aspergillus sections Usti and Cavernicolus.</title>
        <authorList>
            <consortium name="Lawrence Berkeley National Laboratory"/>
            <person name="Nybo J.L."/>
            <person name="Vesth T.C."/>
            <person name="Theobald S."/>
            <person name="Frisvad J.C."/>
            <person name="Larsen T.O."/>
            <person name="Kjaerboelling I."/>
            <person name="Rothschild-Mancinelli K."/>
            <person name="Lyhne E.K."/>
            <person name="Kogle M.E."/>
            <person name="Barry K."/>
            <person name="Clum A."/>
            <person name="Na H."/>
            <person name="Ledsgaard L."/>
            <person name="Lin J."/>
            <person name="Lipzen A."/>
            <person name="Kuo A."/>
            <person name="Riley R."/>
            <person name="Mondo S."/>
            <person name="LaButti K."/>
            <person name="Haridas S."/>
            <person name="Pangalinan J."/>
            <person name="Salamov A.A."/>
            <person name="Simmons B.A."/>
            <person name="Magnuson J.K."/>
            <person name="Chen J."/>
            <person name="Drula E."/>
            <person name="Henrissat B."/>
            <person name="Wiebenga A."/>
            <person name="Lubbers R.J."/>
            <person name="Gomes A.C."/>
            <person name="Makela M.R."/>
            <person name="Stajich J."/>
            <person name="Grigoriev I.V."/>
            <person name="Mortensen U.H."/>
            <person name="De vries R.P."/>
            <person name="Baker S.E."/>
            <person name="Andersen M.R."/>
        </authorList>
    </citation>
    <scope>NUCLEOTIDE SEQUENCE [LARGE SCALE GENOMIC DNA]</scope>
    <source>
        <strain evidence="12 13">CBS 600.67</strain>
    </source>
</reference>
<keyword evidence="4 10" id="KW-0812">Transmembrane</keyword>
<feature type="transmembrane region" description="Helical" evidence="10">
    <location>
        <begin position="86"/>
        <end position="106"/>
    </location>
</feature>
<keyword evidence="8" id="KW-0143">Chaperone</keyword>
<dbReference type="Pfam" id="PF07683">
    <property type="entry name" value="CobW_C"/>
    <property type="match status" value="1"/>
</dbReference>
<feature type="region of interest" description="Disordered" evidence="9">
    <location>
        <begin position="848"/>
        <end position="885"/>
    </location>
</feature>
<feature type="compositionally biased region" description="Acidic residues" evidence="9">
    <location>
        <begin position="852"/>
        <end position="884"/>
    </location>
</feature>
<dbReference type="CDD" id="cd03112">
    <property type="entry name" value="CobW-like"/>
    <property type="match status" value="1"/>
</dbReference>
<evidence type="ECO:0000256" key="3">
    <source>
        <dbReference type="ARBA" id="ARBA00022592"/>
    </source>
</evidence>
<accession>A0ABR4HRZ3</accession>
<feature type="transmembrane region" description="Helical" evidence="10">
    <location>
        <begin position="220"/>
        <end position="244"/>
    </location>
</feature>
<comment type="subcellular location">
    <subcellularLocation>
        <location evidence="1">Membrane</location>
        <topology evidence="1">Multi-pass membrane protein</topology>
    </subcellularLocation>
</comment>
<feature type="region of interest" description="Disordered" evidence="9">
    <location>
        <begin position="1007"/>
        <end position="1042"/>
    </location>
</feature>
<comment type="caution">
    <text evidence="12">The sequence shown here is derived from an EMBL/GenBank/DDBJ whole genome shotgun (WGS) entry which is preliminary data.</text>
</comment>
<feature type="compositionally biased region" description="Basic and acidic residues" evidence="9">
    <location>
        <begin position="1007"/>
        <end position="1018"/>
    </location>
</feature>
<feature type="region of interest" description="Disordered" evidence="9">
    <location>
        <begin position="298"/>
        <end position="342"/>
    </location>
</feature>
<feature type="transmembrane region" description="Helical" evidence="10">
    <location>
        <begin position="185"/>
        <end position="208"/>
    </location>
</feature>
<dbReference type="InterPro" id="IPR051927">
    <property type="entry name" value="Zn_Chap_cDPG_Synth"/>
</dbReference>
<organism evidence="12 13">
    <name type="scientific">Aspergillus cavernicola</name>
    <dbReference type="NCBI Taxonomy" id="176166"/>
    <lineage>
        <taxon>Eukaryota</taxon>
        <taxon>Fungi</taxon>
        <taxon>Dikarya</taxon>
        <taxon>Ascomycota</taxon>
        <taxon>Pezizomycotina</taxon>
        <taxon>Eurotiomycetes</taxon>
        <taxon>Eurotiomycetidae</taxon>
        <taxon>Eurotiales</taxon>
        <taxon>Aspergillaceae</taxon>
        <taxon>Aspergillus</taxon>
        <taxon>Aspergillus subgen. Nidulantes</taxon>
    </lineage>
</organism>
<proteinExistence type="predicted"/>
<evidence type="ECO:0000259" key="11">
    <source>
        <dbReference type="SMART" id="SM00833"/>
    </source>
</evidence>
<sequence length="1042" mass="116234">MALHQFDYILALGTIFAFLDAWNIGANDVANSWATSISSRSLKYWQAMVLATVMEFAGGMGVGATVSDTIRTKVVDLDLFEGNAPLLMLGMMCALIASSTYLTFATKIGLPVSTTHSIMGGVIGMGVALVGADGVIWWGGDINSGVVQVFLAWIIAPICSGAFGAIIFLFTKYAVLLRSNPALKALYTIPVYFFVTCTLLAMLIVWKGGSSRIDLNNGEIAGTVVGTGAVMAVLATIFLVPWIYRRVIKDDWELRPWHLLQGPLVLRRGEVPPRPEGVKTIQNYYRGHKTLEELQAERAAGNDEETARKTSGDDSASEPKAEPRALATTTEPEEQFKITGPRPEGGNFHPMVLLWQCKRFFFRGLEQDVISMQNKRNILTGDLEMVHAHATHFENRAEYMFSFLQVLTASTASFAHGANDLSNAVGPYATIYSVWRHGTLEGSKTDVPYWILAFGGVSLVIGLWTYGYNIMRNLGNRITLHSPSRGFTMELGSAVTIIMATKLKLPVSTTQCITGATVGVGLCNGTWRTINWRMGSGKTTLLEHILKSQDHGMRIAVIVNDMSSLNIDATLITNHKVSQTQEKLIQLQNGCICCTLRGDLLAELARLTKQQEVDYVVIESTGISEPMQVAETFTAEFSLAMFEAEDETGVVDEDSRRVLEEIAKMGGLHTIAKLDTTVTVIDAFNLFSNFDTTEFLSDRYGKDEIIPEDERTISDLMVDQIEFADVLIMNKIETVSAEVRGKIRRLVGLLNPTAKLIEASYSKVDVKEIIGTGRFDFLKAASGAGWLRSLHEMTMLDTGVGKRLAPKPETLEYGINNFVYAARRPFHPRRLFSLLHDKFIILQSLHDHDHGDEDEDEDGEMETENENDEEDDEEEEDDEIDDFNQPDQDLILSNKRTHPAFDPILRSKGFFWLATRPMHFGEWSQAGGMLTVGCGGPWFAEVSDEGWPEDKDVRKSIEQDFQGKWGDRRQELVFIGEGLNAEAITKILDECLLDDKDMKKWEKVMRNKKMSRTEKQEKMGQIWEDGWEDWPGPEELDTDQTY</sequence>
<dbReference type="InterPro" id="IPR027417">
    <property type="entry name" value="P-loop_NTPase"/>
</dbReference>
<evidence type="ECO:0000313" key="13">
    <source>
        <dbReference type="Proteomes" id="UP001610335"/>
    </source>
</evidence>
<dbReference type="InterPro" id="IPR001204">
    <property type="entry name" value="Phos_transporter"/>
</dbReference>
<dbReference type="Proteomes" id="UP001610335">
    <property type="component" value="Unassembled WGS sequence"/>
</dbReference>
<gene>
    <name evidence="12" type="ORF">BDW59DRAFT_165724</name>
</gene>
<keyword evidence="13" id="KW-1185">Reference proteome</keyword>
<evidence type="ECO:0000256" key="10">
    <source>
        <dbReference type="SAM" id="Phobius"/>
    </source>
</evidence>
<keyword evidence="7 10" id="KW-0472">Membrane</keyword>
<evidence type="ECO:0000256" key="7">
    <source>
        <dbReference type="ARBA" id="ARBA00023136"/>
    </source>
</evidence>
<dbReference type="Pfam" id="PF01384">
    <property type="entry name" value="PHO4"/>
    <property type="match status" value="1"/>
</dbReference>
<feature type="transmembrane region" description="Helical" evidence="10">
    <location>
        <begin position="150"/>
        <end position="173"/>
    </location>
</feature>
<evidence type="ECO:0000256" key="6">
    <source>
        <dbReference type="ARBA" id="ARBA00022989"/>
    </source>
</evidence>
<keyword evidence="5" id="KW-0547">Nucleotide-binding</keyword>
<dbReference type="PANTHER" id="PTHR43603:SF1">
    <property type="entry name" value="ZINC-REGULATED GTPASE METALLOPROTEIN ACTIVATOR 1"/>
    <property type="match status" value="1"/>
</dbReference>
<dbReference type="SMART" id="SM00833">
    <property type="entry name" value="CobW_C"/>
    <property type="match status" value="1"/>
</dbReference>
<dbReference type="SUPFAM" id="SSF52540">
    <property type="entry name" value="P-loop containing nucleoside triphosphate hydrolases"/>
    <property type="match status" value="1"/>
</dbReference>
<evidence type="ECO:0000256" key="9">
    <source>
        <dbReference type="SAM" id="MobiDB-lite"/>
    </source>
</evidence>
<dbReference type="EMBL" id="JBFXLS010000088">
    <property type="protein sequence ID" value="KAL2817904.1"/>
    <property type="molecule type" value="Genomic_DNA"/>
</dbReference>
<dbReference type="InterPro" id="IPR036627">
    <property type="entry name" value="CobW-likC_sf"/>
</dbReference>
<dbReference type="Gene3D" id="3.30.1220.10">
    <property type="entry name" value="CobW-like, C-terminal domain"/>
    <property type="match status" value="1"/>
</dbReference>
<name>A0ABR4HRZ3_9EURO</name>
<feature type="transmembrane region" description="Helical" evidence="10">
    <location>
        <begin position="47"/>
        <end position="66"/>
    </location>
</feature>
<evidence type="ECO:0000256" key="1">
    <source>
        <dbReference type="ARBA" id="ARBA00004141"/>
    </source>
</evidence>
<feature type="transmembrane region" description="Helical" evidence="10">
    <location>
        <begin position="447"/>
        <end position="467"/>
    </location>
</feature>
<dbReference type="PANTHER" id="PTHR43603">
    <property type="entry name" value="COBW DOMAIN-CONTAINING PROTEIN DDB_G0274527"/>
    <property type="match status" value="1"/>
</dbReference>
<evidence type="ECO:0000256" key="4">
    <source>
        <dbReference type="ARBA" id="ARBA00022692"/>
    </source>
</evidence>
<dbReference type="Gene3D" id="3.40.50.300">
    <property type="entry name" value="P-loop containing nucleotide triphosphate hydrolases"/>
    <property type="match status" value="1"/>
</dbReference>
<evidence type="ECO:0000256" key="5">
    <source>
        <dbReference type="ARBA" id="ARBA00022741"/>
    </source>
</evidence>
<feature type="transmembrane region" description="Helical" evidence="10">
    <location>
        <begin position="118"/>
        <end position="138"/>
    </location>
</feature>